<gene>
    <name evidence="2" type="ORF">ACH4WX_15610</name>
</gene>
<proteinExistence type="predicted"/>
<sequence>MRAIAKVGAAGAMLGGLAFGVVPAQAAPGIALEPAAVVDQAAEPAAAPGGGGGSSIVNAGSSALSCALSSISGGVWCLPG</sequence>
<feature type="signal peptide" evidence="1">
    <location>
        <begin position="1"/>
        <end position="26"/>
    </location>
</feature>
<evidence type="ECO:0000313" key="2">
    <source>
        <dbReference type="EMBL" id="MFI1462139.1"/>
    </source>
</evidence>
<dbReference type="Proteomes" id="UP001611263">
    <property type="component" value="Unassembled WGS sequence"/>
</dbReference>
<accession>A0ABW7TRB7</accession>
<dbReference type="EMBL" id="JBIRUQ010000003">
    <property type="protein sequence ID" value="MFI1462139.1"/>
    <property type="molecule type" value="Genomic_DNA"/>
</dbReference>
<reference evidence="2 3" key="1">
    <citation type="submission" date="2024-10" db="EMBL/GenBank/DDBJ databases">
        <title>The Natural Products Discovery Center: Release of the First 8490 Sequenced Strains for Exploring Actinobacteria Biosynthetic Diversity.</title>
        <authorList>
            <person name="Kalkreuter E."/>
            <person name="Kautsar S.A."/>
            <person name="Yang D."/>
            <person name="Bader C.D."/>
            <person name="Teijaro C.N."/>
            <person name="Fluegel L."/>
            <person name="Davis C.M."/>
            <person name="Simpson J.R."/>
            <person name="Lauterbach L."/>
            <person name="Steele A.D."/>
            <person name="Gui C."/>
            <person name="Meng S."/>
            <person name="Li G."/>
            <person name="Viehrig K."/>
            <person name="Ye F."/>
            <person name="Su P."/>
            <person name="Kiefer A.F."/>
            <person name="Nichols A."/>
            <person name="Cepeda A.J."/>
            <person name="Yan W."/>
            <person name="Fan B."/>
            <person name="Jiang Y."/>
            <person name="Adhikari A."/>
            <person name="Zheng C.-J."/>
            <person name="Schuster L."/>
            <person name="Cowan T.M."/>
            <person name="Smanski M.J."/>
            <person name="Chevrette M.G."/>
            <person name="De Carvalho L.P.S."/>
            <person name="Shen B."/>
        </authorList>
    </citation>
    <scope>NUCLEOTIDE SEQUENCE [LARGE SCALE GENOMIC DNA]</scope>
    <source>
        <strain evidence="2 3">NPDC020568</strain>
    </source>
</reference>
<organism evidence="2 3">
    <name type="scientific">Nocardia carnea</name>
    <dbReference type="NCBI Taxonomy" id="37328"/>
    <lineage>
        <taxon>Bacteria</taxon>
        <taxon>Bacillati</taxon>
        <taxon>Actinomycetota</taxon>
        <taxon>Actinomycetes</taxon>
        <taxon>Mycobacteriales</taxon>
        <taxon>Nocardiaceae</taxon>
        <taxon>Nocardia</taxon>
    </lineage>
</organism>
<protein>
    <submittedName>
        <fullName evidence="2">Uncharacterized protein</fullName>
    </submittedName>
</protein>
<feature type="chain" id="PRO_5046638072" evidence="1">
    <location>
        <begin position="27"/>
        <end position="80"/>
    </location>
</feature>
<dbReference type="GeneID" id="93508974"/>
<dbReference type="RefSeq" id="WP_156052232.1">
    <property type="nucleotide sequence ID" value="NZ_JBIRUQ010000003.1"/>
</dbReference>
<keyword evidence="3" id="KW-1185">Reference proteome</keyword>
<comment type="caution">
    <text evidence="2">The sequence shown here is derived from an EMBL/GenBank/DDBJ whole genome shotgun (WGS) entry which is preliminary data.</text>
</comment>
<evidence type="ECO:0000313" key="3">
    <source>
        <dbReference type="Proteomes" id="UP001611263"/>
    </source>
</evidence>
<evidence type="ECO:0000256" key="1">
    <source>
        <dbReference type="SAM" id="SignalP"/>
    </source>
</evidence>
<name>A0ABW7TRB7_9NOCA</name>
<keyword evidence="1" id="KW-0732">Signal</keyword>